<evidence type="ECO:0000256" key="3">
    <source>
        <dbReference type="ARBA" id="ARBA00023163"/>
    </source>
</evidence>
<dbReference type="InterPro" id="IPR018356">
    <property type="entry name" value="Tscrpt_reg_HTH_DeoR_CS"/>
</dbReference>
<dbReference type="Pfam" id="PF00455">
    <property type="entry name" value="DeoRC"/>
    <property type="match status" value="1"/>
</dbReference>
<reference evidence="6 7" key="1">
    <citation type="submission" date="2024-09" db="EMBL/GenBank/DDBJ databases">
        <authorList>
            <person name="Sun Q."/>
            <person name="Mori K."/>
        </authorList>
    </citation>
    <scope>NUCLEOTIDE SEQUENCE [LARGE SCALE GENOMIC DNA]</scope>
    <source>
        <strain evidence="6 7">TBRC 5777</strain>
    </source>
</reference>
<dbReference type="SMART" id="SM01134">
    <property type="entry name" value="DeoRC"/>
    <property type="match status" value="1"/>
</dbReference>
<gene>
    <name evidence="6" type="ORF">ACFFGY_01690</name>
</gene>
<evidence type="ECO:0000313" key="7">
    <source>
        <dbReference type="Proteomes" id="UP001589865"/>
    </source>
</evidence>
<dbReference type="PANTHER" id="PTHR30363">
    <property type="entry name" value="HTH-TYPE TRANSCRIPTIONAL REGULATOR SRLR-RELATED"/>
    <property type="match status" value="1"/>
</dbReference>
<dbReference type="PROSITE" id="PS51000">
    <property type="entry name" value="HTH_DEOR_2"/>
    <property type="match status" value="1"/>
</dbReference>
<evidence type="ECO:0000256" key="4">
    <source>
        <dbReference type="SAM" id="MobiDB-lite"/>
    </source>
</evidence>
<keyword evidence="3" id="KW-0804">Transcription</keyword>
<dbReference type="SUPFAM" id="SSF100950">
    <property type="entry name" value="NagB/RpiA/CoA transferase-like"/>
    <property type="match status" value="1"/>
</dbReference>
<dbReference type="InterPro" id="IPR037171">
    <property type="entry name" value="NagB/RpiA_transferase-like"/>
</dbReference>
<dbReference type="Proteomes" id="UP001589865">
    <property type="component" value="Unassembled WGS sequence"/>
</dbReference>
<comment type="caution">
    <text evidence="6">The sequence shown here is derived from an EMBL/GenBank/DDBJ whole genome shotgun (WGS) entry which is preliminary data.</text>
</comment>
<dbReference type="InterPro" id="IPR050313">
    <property type="entry name" value="Carb_Metab_HTH_regulators"/>
</dbReference>
<protein>
    <submittedName>
        <fullName evidence="6">DeoR family transcriptional regulator</fullName>
    </submittedName>
</protein>
<dbReference type="RefSeq" id="WP_377042631.1">
    <property type="nucleotide sequence ID" value="NZ_JBHLUN010000001.1"/>
</dbReference>
<sequence length="290" mass="30592">MSGVEGPGLVSARRNARLAQLHDLLRRGGPTRLREAATALGVSSMTLRRDLAAPGQPFVLLGGHVLPLPGDTLSGEVPPSEGWAGETPPGEGSHRARYVLEHEQDTHAEGKRRAARHAAALVHEGDTIFIDCGTTTPHLAEALPPGIPLTVLCYALNVAAILSRRPRTQLILLGGLFHPASASFASEEALNTLRRLRINTAFISAGGVHAMRGVTCTNFHEVAVKQVAMGSAARSVLVVDSSKFGRLRPAFFAPVAAFERVVANPPVRPRVATLLHEAGSRLDLAAGGEA</sequence>
<dbReference type="PROSITE" id="PS00894">
    <property type="entry name" value="HTH_DEOR_1"/>
    <property type="match status" value="1"/>
</dbReference>
<evidence type="ECO:0000256" key="1">
    <source>
        <dbReference type="ARBA" id="ARBA00023015"/>
    </source>
</evidence>
<keyword evidence="1" id="KW-0805">Transcription regulation</keyword>
<evidence type="ECO:0000256" key="2">
    <source>
        <dbReference type="ARBA" id="ARBA00023125"/>
    </source>
</evidence>
<name>A0ABV6JMJ5_9PROT</name>
<keyword evidence="7" id="KW-1185">Reference proteome</keyword>
<dbReference type="Pfam" id="PF08220">
    <property type="entry name" value="HTH_DeoR"/>
    <property type="match status" value="1"/>
</dbReference>
<feature type="domain" description="HTH deoR-type" evidence="5">
    <location>
        <begin position="14"/>
        <end position="74"/>
    </location>
</feature>
<keyword evidence="2" id="KW-0238">DNA-binding</keyword>
<dbReference type="PANTHER" id="PTHR30363:SF8">
    <property type="entry name" value="DEOXYRIBOSE OPERON REPRESSOR"/>
    <property type="match status" value="1"/>
</dbReference>
<evidence type="ECO:0000313" key="6">
    <source>
        <dbReference type="EMBL" id="MFC0406942.1"/>
    </source>
</evidence>
<dbReference type="InterPro" id="IPR001034">
    <property type="entry name" value="DeoR_HTH"/>
</dbReference>
<proteinExistence type="predicted"/>
<dbReference type="InterPro" id="IPR014036">
    <property type="entry name" value="DeoR-like_C"/>
</dbReference>
<accession>A0ABV6JMJ5</accession>
<dbReference type="EMBL" id="JBHLUN010000001">
    <property type="protein sequence ID" value="MFC0406942.1"/>
    <property type="molecule type" value="Genomic_DNA"/>
</dbReference>
<evidence type="ECO:0000259" key="5">
    <source>
        <dbReference type="PROSITE" id="PS51000"/>
    </source>
</evidence>
<organism evidence="6 7">
    <name type="scientific">Roseomonas elaeocarpi</name>
    <dbReference type="NCBI Taxonomy" id="907779"/>
    <lineage>
        <taxon>Bacteria</taxon>
        <taxon>Pseudomonadati</taxon>
        <taxon>Pseudomonadota</taxon>
        <taxon>Alphaproteobacteria</taxon>
        <taxon>Acetobacterales</taxon>
        <taxon>Roseomonadaceae</taxon>
        <taxon>Roseomonas</taxon>
    </lineage>
</organism>
<dbReference type="Gene3D" id="3.40.50.1360">
    <property type="match status" value="1"/>
</dbReference>
<feature type="region of interest" description="Disordered" evidence="4">
    <location>
        <begin position="72"/>
        <end position="92"/>
    </location>
</feature>